<organism evidence="2 3">
    <name type="scientific">Oligosphaera ethanolica</name>
    <dbReference type="NCBI Taxonomy" id="760260"/>
    <lineage>
        <taxon>Bacteria</taxon>
        <taxon>Pseudomonadati</taxon>
        <taxon>Lentisphaerota</taxon>
        <taxon>Oligosphaeria</taxon>
        <taxon>Oligosphaerales</taxon>
        <taxon>Oligosphaeraceae</taxon>
        <taxon>Oligosphaera</taxon>
    </lineage>
</organism>
<dbReference type="Pfam" id="PF07596">
    <property type="entry name" value="SBP_bac_10"/>
    <property type="match status" value="1"/>
</dbReference>
<dbReference type="InterPro" id="IPR011453">
    <property type="entry name" value="DUF1559"/>
</dbReference>
<dbReference type="Proteomes" id="UP001238163">
    <property type="component" value="Unassembled WGS sequence"/>
</dbReference>
<protein>
    <submittedName>
        <fullName evidence="2">Prepilin-type N-terminal cleavage/methylation domain-containing protein/prepilin-type processing-associated H-X9-DG protein</fullName>
    </submittedName>
</protein>
<dbReference type="Gene3D" id="3.30.700.10">
    <property type="entry name" value="Glycoprotein, Type 4 Pilin"/>
    <property type="match status" value="1"/>
</dbReference>
<sequence length="215" mass="24152">MTKRAFTLIELLVVIAIIAILAAMLLPALAKAREKARAISCTSNLKQFGTGQTMYFDDNNGQFPINEPHRTYPDYLTTHATGAVYPYIGDKKVYLCPSDSVPGQYCTYQMNVSVSNWNTSANLSQVQFPSTTITFADNAKCEKFNFRVQINEVVGDWPMHTPYTTSGDYGFYPPINRHNNMGNFTLVDGHVQTMKVEATYDSGSRMSMYTLTNKY</sequence>
<comment type="caution">
    <text evidence="2">The sequence shown here is derived from an EMBL/GenBank/DDBJ whole genome shotgun (WGS) entry which is preliminary data.</text>
</comment>
<keyword evidence="3" id="KW-1185">Reference proteome</keyword>
<proteinExistence type="predicted"/>
<reference evidence="2" key="1">
    <citation type="submission" date="2023-07" db="EMBL/GenBank/DDBJ databases">
        <title>Genomic Encyclopedia of Type Strains, Phase IV (KMG-IV): sequencing the most valuable type-strain genomes for metagenomic binning, comparative biology and taxonomic classification.</title>
        <authorList>
            <person name="Goeker M."/>
        </authorList>
    </citation>
    <scope>NUCLEOTIDE SEQUENCE</scope>
    <source>
        <strain evidence="2">DSM 24202</strain>
    </source>
</reference>
<dbReference type="AlphaFoldDB" id="A0AAE4APP1"/>
<dbReference type="InterPro" id="IPR045584">
    <property type="entry name" value="Pilin-like"/>
</dbReference>
<dbReference type="EMBL" id="JAUSVL010000001">
    <property type="protein sequence ID" value="MDQ0291534.1"/>
    <property type="molecule type" value="Genomic_DNA"/>
</dbReference>
<evidence type="ECO:0000259" key="1">
    <source>
        <dbReference type="Pfam" id="PF07596"/>
    </source>
</evidence>
<dbReference type="Pfam" id="PF07963">
    <property type="entry name" value="N_methyl"/>
    <property type="match status" value="1"/>
</dbReference>
<dbReference type="InterPro" id="IPR012902">
    <property type="entry name" value="N_methyl_site"/>
</dbReference>
<name>A0AAE4APP1_9BACT</name>
<evidence type="ECO:0000313" key="3">
    <source>
        <dbReference type="Proteomes" id="UP001238163"/>
    </source>
</evidence>
<accession>A0AAE4APP1</accession>
<dbReference type="RefSeq" id="WP_307264456.1">
    <property type="nucleotide sequence ID" value="NZ_JAUSVL010000001.1"/>
</dbReference>
<dbReference type="NCBIfam" id="TIGR02532">
    <property type="entry name" value="IV_pilin_GFxxxE"/>
    <property type="match status" value="1"/>
</dbReference>
<evidence type="ECO:0000313" key="2">
    <source>
        <dbReference type="EMBL" id="MDQ0291534.1"/>
    </source>
</evidence>
<dbReference type="SUPFAM" id="SSF54523">
    <property type="entry name" value="Pili subunits"/>
    <property type="match status" value="1"/>
</dbReference>
<gene>
    <name evidence="2" type="ORF">J3R75_003641</name>
</gene>
<feature type="domain" description="DUF1559" evidence="1">
    <location>
        <begin position="31"/>
        <end position="74"/>
    </location>
</feature>
<dbReference type="PANTHER" id="PTHR30093">
    <property type="entry name" value="GENERAL SECRETION PATHWAY PROTEIN G"/>
    <property type="match status" value="1"/>
</dbReference>